<gene>
    <name evidence="1" type="ORF">GQS65_09830</name>
</gene>
<dbReference type="EMBL" id="WSZK01000015">
    <property type="protein sequence ID" value="MWG34786.1"/>
    <property type="molecule type" value="Genomic_DNA"/>
</dbReference>
<accession>A0A6B0GIS9</accession>
<evidence type="ECO:0000313" key="1">
    <source>
        <dbReference type="EMBL" id="MWG34786.1"/>
    </source>
</evidence>
<proteinExistence type="predicted"/>
<dbReference type="AlphaFoldDB" id="A0A6B0GIS9"/>
<sequence length="50" mass="5589">MNCPRCGKFAYVVYEWRGASYGEHAACGDCGYNMVNHPNLAERVGYEVEA</sequence>
<keyword evidence="2" id="KW-1185">Reference proteome</keyword>
<dbReference type="RefSeq" id="WP_158204425.1">
    <property type="nucleotide sequence ID" value="NZ_WSZK01000015.1"/>
</dbReference>
<comment type="caution">
    <text evidence="1">The sequence shown here is derived from an EMBL/GenBank/DDBJ whole genome shotgun (WGS) entry which is preliminary data.</text>
</comment>
<dbReference type="Proteomes" id="UP000451471">
    <property type="component" value="Unassembled WGS sequence"/>
</dbReference>
<organism evidence="1 2">
    <name type="scientific">Halomarina oriensis</name>
    <dbReference type="NCBI Taxonomy" id="671145"/>
    <lineage>
        <taxon>Archaea</taxon>
        <taxon>Methanobacteriati</taxon>
        <taxon>Methanobacteriota</taxon>
        <taxon>Stenosarchaea group</taxon>
        <taxon>Halobacteria</taxon>
        <taxon>Halobacteriales</taxon>
        <taxon>Natronomonadaceae</taxon>
        <taxon>Halomarina</taxon>
    </lineage>
</organism>
<evidence type="ECO:0000313" key="2">
    <source>
        <dbReference type="Proteomes" id="UP000451471"/>
    </source>
</evidence>
<reference evidence="1 2" key="1">
    <citation type="submission" date="2019-12" db="EMBL/GenBank/DDBJ databases">
        <title>Halocatena pleomorpha gen. nov. sp. nov., an extremely halophilic archaeon of family Halobacteriaceae isolated from saltpan soil.</title>
        <authorList>
            <person name="Pal Y."/>
            <person name="Verma A."/>
            <person name="Krishnamurthi S."/>
            <person name="Kumar P."/>
        </authorList>
    </citation>
    <scope>NUCLEOTIDE SEQUENCE [LARGE SCALE GENOMIC DNA]</scope>
    <source>
        <strain evidence="1 2">JCM 16495</strain>
    </source>
</reference>
<dbReference type="OrthoDB" id="69323at2235"/>
<name>A0A6B0GIS9_9EURY</name>
<protein>
    <submittedName>
        <fullName evidence="1">Uncharacterized protein</fullName>
    </submittedName>
</protein>